<feature type="region of interest" description="Disordered" evidence="1">
    <location>
        <begin position="122"/>
        <end position="226"/>
    </location>
</feature>
<feature type="compositionally biased region" description="Low complexity" evidence="1">
    <location>
        <begin position="128"/>
        <end position="226"/>
    </location>
</feature>
<protein>
    <submittedName>
        <fullName evidence="3">Uncharacterized protein</fullName>
    </submittedName>
</protein>
<feature type="signal peptide" evidence="2">
    <location>
        <begin position="1"/>
        <end position="17"/>
    </location>
</feature>
<evidence type="ECO:0000256" key="2">
    <source>
        <dbReference type="SAM" id="SignalP"/>
    </source>
</evidence>
<evidence type="ECO:0000313" key="3">
    <source>
        <dbReference type="EMBL" id="KAG6380313.1"/>
    </source>
</evidence>
<comment type="caution">
    <text evidence="3">The sequence shown here is derived from an EMBL/GenBank/DDBJ whole genome shotgun (WGS) entry which is preliminary data.</text>
</comment>
<sequence length="256" mass="25258">MFPIASLVLLLASVVHASVYVTSPVQSSSCSGGQACTVQWVDNGQAPLLSDIGECNVALYYGEYMMVQSLPSVNVASTSSFTFTPNPSAGPNGQYYLVFTNSAINYSSFSGSFALTGLTGTTPGGGSSTPASTSATRTSSGSSTSAGSSTPATTSGSSVTSTPTGTSTPTTTPTTTPTSSTPTSTTDTNTPTLTTPSVTTSTPLPTSTTPTTTTTSRTSTSATASATATSAAGRLGSDMSLGGAAALFVLSAVLAF</sequence>
<dbReference type="Proteomes" id="UP000683000">
    <property type="component" value="Unassembled WGS sequence"/>
</dbReference>
<gene>
    <name evidence="3" type="ORF">JVT61DRAFT_8422</name>
</gene>
<name>A0A8I3AEF3_9AGAM</name>
<dbReference type="PANTHER" id="PTHR28154:SF1">
    <property type="entry name" value="CELL WALL SYNTHESIS PROTEIN KNH1-RELATED"/>
    <property type="match status" value="1"/>
</dbReference>
<dbReference type="GO" id="GO:0006078">
    <property type="term" value="P:(1-&gt;6)-beta-D-glucan biosynthetic process"/>
    <property type="evidence" value="ECO:0007669"/>
    <property type="project" value="InterPro"/>
</dbReference>
<evidence type="ECO:0000313" key="4">
    <source>
        <dbReference type="Proteomes" id="UP000683000"/>
    </source>
</evidence>
<proteinExistence type="predicted"/>
<keyword evidence="4" id="KW-1185">Reference proteome</keyword>
<dbReference type="EMBL" id="JAGFBS010000003">
    <property type="protein sequence ID" value="KAG6380313.1"/>
    <property type="molecule type" value="Genomic_DNA"/>
</dbReference>
<reference evidence="3" key="1">
    <citation type="submission" date="2021-03" db="EMBL/GenBank/DDBJ databases">
        <title>Evolutionary innovations through gain and loss of genes in the ectomycorrhizal Boletales.</title>
        <authorList>
            <person name="Wu G."/>
            <person name="Miyauchi S."/>
            <person name="Morin E."/>
            <person name="Yang Z.-L."/>
            <person name="Xu J."/>
            <person name="Martin F.M."/>
        </authorList>
    </citation>
    <scope>NUCLEOTIDE SEQUENCE</scope>
    <source>
        <strain evidence="3">BR01</strain>
    </source>
</reference>
<dbReference type="PANTHER" id="PTHR28154">
    <property type="entry name" value="CELL WALL SYNTHESIS PROTEIN KNH1-RELATED"/>
    <property type="match status" value="1"/>
</dbReference>
<dbReference type="AlphaFoldDB" id="A0A8I3AEF3"/>
<dbReference type="OrthoDB" id="2432613at2759"/>
<dbReference type="GO" id="GO:0042546">
    <property type="term" value="P:cell wall biogenesis"/>
    <property type="evidence" value="ECO:0007669"/>
    <property type="project" value="InterPro"/>
</dbReference>
<feature type="chain" id="PRO_5034869250" evidence="2">
    <location>
        <begin position="18"/>
        <end position="256"/>
    </location>
</feature>
<keyword evidence="2" id="KW-0732">Signal</keyword>
<evidence type="ECO:0000256" key="1">
    <source>
        <dbReference type="SAM" id="MobiDB-lite"/>
    </source>
</evidence>
<dbReference type="InterPro" id="IPR045328">
    <property type="entry name" value="Kre9/Knh1"/>
</dbReference>
<organism evidence="3 4">
    <name type="scientific">Boletus reticuloceps</name>
    <dbReference type="NCBI Taxonomy" id="495285"/>
    <lineage>
        <taxon>Eukaryota</taxon>
        <taxon>Fungi</taxon>
        <taxon>Dikarya</taxon>
        <taxon>Basidiomycota</taxon>
        <taxon>Agaricomycotina</taxon>
        <taxon>Agaricomycetes</taxon>
        <taxon>Agaricomycetidae</taxon>
        <taxon>Boletales</taxon>
        <taxon>Boletineae</taxon>
        <taxon>Boletaceae</taxon>
        <taxon>Boletoideae</taxon>
        <taxon>Boletus</taxon>
    </lineage>
</organism>
<accession>A0A8I3AEF3</accession>